<accession>A0A5J4FYU2</accession>
<dbReference type="EMBL" id="BKCF01000006">
    <property type="protein sequence ID" value="GEQ87243.1"/>
    <property type="molecule type" value="Genomic_DNA"/>
</dbReference>
<reference evidence="1 2" key="1">
    <citation type="submission" date="2019-08" db="EMBL/GenBank/DDBJ databases">
        <title>Ulvibacter marinistellae sp. nov., isolated from a starfish, Patiria pectinifera.</title>
        <authorList>
            <person name="Kawano K."/>
            <person name="Ushijima N."/>
            <person name="Kihara M."/>
            <person name="Itoh H."/>
        </authorList>
    </citation>
    <scope>NUCLEOTIDE SEQUENCE [LARGE SCALE GENOMIC DNA]</scope>
    <source>
        <strain evidence="1 2">KK4</strain>
    </source>
</reference>
<dbReference type="Gene3D" id="2.160.20.10">
    <property type="entry name" value="Single-stranded right-handed beta-helix, Pectin lyase-like"/>
    <property type="match status" value="1"/>
</dbReference>
<name>A0A5J4FYU2_9FLAO</name>
<dbReference type="AlphaFoldDB" id="A0A5J4FYU2"/>
<proteinExistence type="predicted"/>
<gene>
    <name evidence="1" type="ORF">ULMS_27510</name>
</gene>
<dbReference type="InterPro" id="IPR011050">
    <property type="entry name" value="Pectin_lyase_fold/virulence"/>
</dbReference>
<evidence type="ECO:0000313" key="2">
    <source>
        <dbReference type="Proteomes" id="UP000326994"/>
    </source>
</evidence>
<dbReference type="SUPFAM" id="SSF51126">
    <property type="entry name" value="Pectin lyase-like"/>
    <property type="match status" value="1"/>
</dbReference>
<organism evidence="1 2">
    <name type="scientific">Patiriisocius marinistellae</name>
    <dbReference type="NCBI Taxonomy" id="2494560"/>
    <lineage>
        <taxon>Bacteria</taxon>
        <taxon>Pseudomonadati</taxon>
        <taxon>Bacteroidota</taxon>
        <taxon>Flavobacteriia</taxon>
        <taxon>Flavobacteriales</taxon>
        <taxon>Flavobacteriaceae</taxon>
        <taxon>Patiriisocius</taxon>
    </lineage>
</organism>
<evidence type="ECO:0008006" key="3">
    <source>
        <dbReference type="Google" id="ProtNLM"/>
    </source>
</evidence>
<protein>
    <recommendedName>
        <fullName evidence="3">Pectate lyase superfamily protein domain-containing protein</fullName>
    </recommendedName>
</protein>
<keyword evidence="2" id="KW-1185">Reference proteome</keyword>
<comment type="caution">
    <text evidence="1">The sequence shown here is derived from an EMBL/GenBank/DDBJ whole genome shotgun (WGS) entry which is preliminary data.</text>
</comment>
<sequence>MLLNCGEAKDKISITTNNTIISNKDVKPKKYFGKTKFVKDYGAIGDGIKDDTKAIQSALDDGNGTVILQKTHKISASLINRNKNVITFQGQGKAEILATENSFFKFENFNDITISEVKANPPFLNLIGEDNYDTVKILNCDIHADISKTPVAKNYAILATGSQHIAGIDMNYNSFTNTTVFYAAKELSTSKLEMKDNVIKNFKSFVIAIKNSDYTYFENNKIDGCMSGTKSVRVLLRTGLKETHFKNNLIENINSNVMTSVIYSSSGTLFCDKNTFNNIKGDGNSYIIADKSSSKQKWFITNNTYDQQKVVDQKLNGFISGGNNEVIIENNNFKNAGQKLIQLGTTSKDSISTKISIIKNNKFQGIRYPGCINLTFNTGPVLIEGNEVNDFKNPKKIRSLHDAMCRFVNFTNTSAKYTLGEVTIQNNELKNVDENSSLVWFNSKNGGGISKIIIKNNNMDSGKYLINYRNNETKPNIQLIGNSINSTIRIENKVNENLLKN</sequence>
<dbReference type="InterPro" id="IPR012334">
    <property type="entry name" value="Pectin_lyas_fold"/>
</dbReference>
<dbReference type="Proteomes" id="UP000326994">
    <property type="component" value="Unassembled WGS sequence"/>
</dbReference>
<evidence type="ECO:0000313" key="1">
    <source>
        <dbReference type="EMBL" id="GEQ87243.1"/>
    </source>
</evidence>
<dbReference type="RefSeq" id="WP_208997331.1">
    <property type="nucleotide sequence ID" value="NZ_BKCF01000006.1"/>
</dbReference>